<reference evidence="1 2" key="1">
    <citation type="journal article" date="2023" name="G3 (Bethesda)">
        <title>A chromosome-length genome assembly and annotation of blackberry (Rubus argutus, cv. 'Hillquist').</title>
        <authorList>
            <person name="Bruna T."/>
            <person name="Aryal R."/>
            <person name="Dudchenko O."/>
            <person name="Sargent D.J."/>
            <person name="Mead D."/>
            <person name="Buti M."/>
            <person name="Cavallini A."/>
            <person name="Hytonen T."/>
            <person name="Andres J."/>
            <person name="Pham M."/>
            <person name="Weisz D."/>
            <person name="Mascagni F."/>
            <person name="Usai G."/>
            <person name="Natali L."/>
            <person name="Bassil N."/>
            <person name="Fernandez G.E."/>
            <person name="Lomsadze A."/>
            <person name="Armour M."/>
            <person name="Olukolu B."/>
            <person name="Poorten T."/>
            <person name="Britton C."/>
            <person name="Davik J."/>
            <person name="Ashrafi H."/>
            <person name="Aiden E.L."/>
            <person name="Borodovsky M."/>
            <person name="Worthington M."/>
        </authorList>
    </citation>
    <scope>NUCLEOTIDE SEQUENCE [LARGE SCALE GENOMIC DNA]</scope>
    <source>
        <strain evidence="1">PI 553951</strain>
    </source>
</reference>
<comment type="caution">
    <text evidence="1">The sequence shown here is derived from an EMBL/GenBank/DDBJ whole genome shotgun (WGS) entry which is preliminary data.</text>
</comment>
<dbReference type="AlphaFoldDB" id="A0AAW1X2D9"/>
<evidence type="ECO:0000313" key="2">
    <source>
        <dbReference type="Proteomes" id="UP001457282"/>
    </source>
</evidence>
<name>A0AAW1X2D9_RUBAR</name>
<organism evidence="1 2">
    <name type="scientific">Rubus argutus</name>
    <name type="common">Southern blackberry</name>
    <dbReference type="NCBI Taxonomy" id="59490"/>
    <lineage>
        <taxon>Eukaryota</taxon>
        <taxon>Viridiplantae</taxon>
        <taxon>Streptophyta</taxon>
        <taxon>Embryophyta</taxon>
        <taxon>Tracheophyta</taxon>
        <taxon>Spermatophyta</taxon>
        <taxon>Magnoliopsida</taxon>
        <taxon>eudicotyledons</taxon>
        <taxon>Gunneridae</taxon>
        <taxon>Pentapetalae</taxon>
        <taxon>rosids</taxon>
        <taxon>fabids</taxon>
        <taxon>Rosales</taxon>
        <taxon>Rosaceae</taxon>
        <taxon>Rosoideae</taxon>
        <taxon>Rosoideae incertae sedis</taxon>
        <taxon>Rubus</taxon>
    </lineage>
</organism>
<evidence type="ECO:0000313" key="1">
    <source>
        <dbReference type="EMBL" id="KAK9931117.1"/>
    </source>
</evidence>
<proteinExistence type="predicted"/>
<dbReference type="Proteomes" id="UP001457282">
    <property type="component" value="Unassembled WGS sequence"/>
</dbReference>
<accession>A0AAW1X2D9</accession>
<gene>
    <name evidence="1" type="ORF">M0R45_018412</name>
</gene>
<protein>
    <submittedName>
        <fullName evidence="1">Uncharacterized protein</fullName>
    </submittedName>
</protein>
<sequence>MEEGGLWYGEVWKENSEFLERRLDLWKKGGICNEKEVKAQRHIKKSCCGPKVKIIEEGDSGISKNEVNQESKTCKGISLFLGAYIVHHQENY</sequence>
<dbReference type="EMBL" id="JBEDUW010000004">
    <property type="protein sequence ID" value="KAK9931117.1"/>
    <property type="molecule type" value="Genomic_DNA"/>
</dbReference>
<keyword evidence="2" id="KW-1185">Reference proteome</keyword>